<dbReference type="InterPro" id="IPR012257">
    <property type="entry name" value="Glc_ox_4Fe-4S"/>
</dbReference>
<protein>
    <recommendedName>
        <fullName evidence="6">Glycolate oxidase iron-sulfur subunit</fullName>
        <ecNumber evidence="6">1.1.99.14</ecNumber>
    </recommendedName>
</protein>
<evidence type="ECO:0000256" key="3">
    <source>
        <dbReference type="ARBA" id="ARBA00022737"/>
    </source>
</evidence>
<comment type="catalytic activity">
    <reaction evidence="6">
        <text>(R)-lactate + A = pyruvate + AH2</text>
        <dbReference type="Rhea" id="RHEA:15089"/>
        <dbReference type="ChEBI" id="CHEBI:13193"/>
        <dbReference type="ChEBI" id="CHEBI:15361"/>
        <dbReference type="ChEBI" id="CHEBI:16004"/>
        <dbReference type="ChEBI" id="CHEBI:17499"/>
    </reaction>
</comment>
<organism evidence="9 10">
    <name type="scientific">Geothrix oryzae</name>
    <dbReference type="NCBI Taxonomy" id="2927975"/>
    <lineage>
        <taxon>Bacteria</taxon>
        <taxon>Pseudomonadati</taxon>
        <taxon>Acidobacteriota</taxon>
        <taxon>Holophagae</taxon>
        <taxon>Holophagales</taxon>
        <taxon>Holophagaceae</taxon>
        <taxon>Geothrix</taxon>
    </lineage>
</organism>
<evidence type="ECO:0000313" key="10">
    <source>
        <dbReference type="Proteomes" id="UP001242010"/>
    </source>
</evidence>
<dbReference type="Proteomes" id="UP001242010">
    <property type="component" value="Chromosome"/>
</dbReference>
<dbReference type="Pfam" id="PF13183">
    <property type="entry name" value="Fer4_8"/>
    <property type="match status" value="1"/>
</dbReference>
<keyword evidence="2 6" id="KW-0479">Metal-binding</keyword>
<dbReference type="PROSITE" id="PS00198">
    <property type="entry name" value="4FE4S_FER_1"/>
    <property type="match status" value="1"/>
</dbReference>
<dbReference type="InterPro" id="IPR017900">
    <property type="entry name" value="4Fe4S_Fe_S_CS"/>
</dbReference>
<dbReference type="Pfam" id="PF02754">
    <property type="entry name" value="CCG"/>
    <property type="match status" value="2"/>
</dbReference>
<dbReference type="PANTHER" id="PTHR32479">
    <property type="entry name" value="GLYCOLATE OXIDASE IRON-SULFUR SUBUNIT"/>
    <property type="match status" value="1"/>
</dbReference>
<keyword evidence="4 6" id="KW-0408">Iron</keyword>
<comment type="catalytic activity">
    <reaction evidence="6">
        <text>glycolate + A = glyoxylate + AH2</text>
        <dbReference type="Rhea" id="RHEA:21264"/>
        <dbReference type="ChEBI" id="CHEBI:13193"/>
        <dbReference type="ChEBI" id="CHEBI:17499"/>
        <dbReference type="ChEBI" id="CHEBI:29805"/>
        <dbReference type="ChEBI" id="CHEBI:36655"/>
        <dbReference type="EC" id="1.1.99.14"/>
    </reaction>
</comment>
<feature type="domain" description="4Fe-4S ferredoxin-type" evidence="8">
    <location>
        <begin position="21"/>
        <end position="87"/>
    </location>
</feature>
<evidence type="ECO:0000256" key="1">
    <source>
        <dbReference type="ARBA" id="ARBA00022485"/>
    </source>
</evidence>
<gene>
    <name evidence="9" type="ORF">GETHOR_14710</name>
</gene>
<feature type="domain" description="Cysteine-rich" evidence="7">
    <location>
        <begin position="310"/>
        <end position="391"/>
    </location>
</feature>
<dbReference type="InterPro" id="IPR017896">
    <property type="entry name" value="4Fe4S_Fe-S-bd"/>
</dbReference>
<feature type="domain" description="Cysteine-rich" evidence="7">
    <location>
        <begin position="185"/>
        <end position="264"/>
    </location>
</feature>
<sequence length="411" mass="44361">MVTSAPKTGPAPFAAAKAKVLGCDRCGTCLPACPLFQVQDVERASARGKNALVRGLAEGLIPPDREAQEALEFCLLCRACTDACPGKVPTDEAMVQVRQALADTLGSTPLRSRWIGRVLRRRRLVGLGAATLAGLRVAELHRLLPPQLVPRETSRRAYLKKHAGPALLGASAPRPEPAVHPGAKVAYFQGCGMKMLFPDASRSTQRILAQLSPFQQPDHPCCGLPHLAHGQREAFLDLARENIQAFEDADLVVTDCASCSGSLKHLTSWFAEDPIWRGPAERFSAKVMDLTEYLVAAGYQPQRLPDATFTYHDPCHLARGQGIRQQPRQLLKQAGKLIELAEKERCCGGSGSFHLEHPEAAAAILQRKQANIEGTGAQVVVTACPGCLIQLTRAADQSEGAFQAMHISQVI</sequence>
<reference evidence="10" key="1">
    <citation type="journal article" date="2023" name="Int. J. Syst. Evol. Microbiol.">
        <title>Mesoterricola silvestris gen. nov., sp. nov., Mesoterricola sediminis sp. nov., Geothrix oryzae sp. nov., Geothrix edaphica sp. nov., Geothrix rubra sp. nov., and Geothrix limicola sp. nov., six novel members of Acidobacteriota isolated from soils.</title>
        <authorList>
            <person name="Itoh H."/>
            <person name="Sugisawa Y."/>
            <person name="Mise K."/>
            <person name="Xu Z."/>
            <person name="Kuniyasu M."/>
            <person name="Ushijima N."/>
            <person name="Kawano K."/>
            <person name="Kobayashi E."/>
            <person name="Shiratori Y."/>
            <person name="Masuda Y."/>
            <person name="Senoo K."/>
        </authorList>
    </citation>
    <scope>NUCLEOTIDE SEQUENCE [LARGE SCALE GENOMIC DNA]</scope>
    <source>
        <strain evidence="10">Red222</strain>
    </source>
</reference>
<keyword evidence="10" id="KW-1185">Reference proteome</keyword>
<evidence type="ECO:0000256" key="6">
    <source>
        <dbReference type="PIRNR" id="PIRNR000139"/>
    </source>
</evidence>
<evidence type="ECO:0000256" key="2">
    <source>
        <dbReference type="ARBA" id="ARBA00022723"/>
    </source>
</evidence>
<evidence type="ECO:0000256" key="4">
    <source>
        <dbReference type="ARBA" id="ARBA00023004"/>
    </source>
</evidence>
<evidence type="ECO:0000259" key="8">
    <source>
        <dbReference type="Pfam" id="PF13183"/>
    </source>
</evidence>
<dbReference type="SUPFAM" id="SSF46548">
    <property type="entry name" value="alpha-helical ferredoxin"/>
    <property type="match status" value="1"/>
</dbReference>
<keyword evidence="6" id="KW-0249">Electron transport</keyword>
<comment type="cofactor">
    <cofactor evidence="6">
        <name>[4Fe-4S] cluster</name>
        <dbReference type="ChEBI" id="CHEBI:49883"/>
    </cofactor>
    <text evidence="6">Binds 2 [4Fe-4S] clusters.</text>
</comment>
<evidence type="ECO:0000313" key="9">
    <source>
        <dbReference type="EMBL" id="BDU69370.1"/>
    </source>
</evidence>
<dbReference type="InterPro" id="IPR004017">
    <property type="entry name" value="Cys_rich_dom"/>
</dbReference>
<proteinExistence type="predicted"/>
<comment type="function">
    <text evidence="6">Component of a complex that catalyzes the oxidation of glycolate to glyoxylate.</text>
</comment>
<dbReference type="PIRSF" id="PIRSF000139">
    <property type="entry name" value="Glc_ox_4Fe-4S"/>
    <property type="match status" value="1"/>
</dbReference>
<name>A0ABN6UYK3_9BACT</name>
<keyword evidence="6" id="KW-0813">Transport</keyword>
<dbReference type="InterPro" id="IPR009051">
    <property type="entry name" value="Helical_ferredxn"/>
</dbReference>
<dbReference type="Gene3D" id="1.10.1060.10">
    <property type="entry name" value="Alpha-helical ferredoxin"/>
    <property type="match status" value="1"/>
</dbReference>
<dbReference type="EMBL" id="AP027079">
    <property type="protein sequence ID" value="BDU69370.1"/>
    <property type="molecule type" value="Genomic_DNA"/>
</dbReference>
<keyword evidence="5 6" id="KW-0411">Iron-sulfur</keyword>
<dbReference type="EC" id="1.1.99.14" evidence="6"/>
<evidence type="ECO:0000256" key="5">
    <source>
        <dbReference type="ARBA" id="ARBA00023014"/>
    </source>
</evidence>
<dbReference type="RefSeq" id="WP_286353097.1">
    <property type="nucleotide sequence ID" value="NZ_AP027079.1"/>
</dbReference>
<accession>A0ABN6UYK3</accession>
<keyword evidence="3" id="KW-0677">Repeat</keyword>
<dbReference type="PANTHER" id="PTHR32479:SF20">
    <property type="entry name" value="GLYCOLATE OXIDASE IRON-SULFUR SUBUNIT"/>
    <property type="match status" value="1"/>
</dbReference>
<keyword evidence="1 6" id="KW-0004">4Fe-4S</keyword>
<evidence type="ECO:0000259" key="7">
    <source>
        <dbReference type="Pfam" id="PF02754"/>
    </source>
</evidence>